<evidence type="ECO:0000313" key="3">
    <source>
        <dbReference type="Proteomes" id="UP001409291"/>
    </source>
</evidence>
<dbReference type="EMBL" id="JBDJNQ010000009">
    <property type="protein sequence ID" value="MEN5379303.1"/>
    <property type="molecule type" value="Genomic_DNA"/>
</dbReference>
<dbReference type="SFLD" id="SFLDG01129">
    <property type="entry name" value="C1.5:_HAD__Beta-PGM__Phosphata"/>
    <property type="match status" value="1"/>
</dbReference>
<proteinExistence type="predicted"/>
<dbReference type="Gene3D" id="3.40.50.1000">
    <property type="entry name" value="HAD superfamily/HAD-like"/>
    <property type="match status" value="1"/>
</dbReference>
<dbReference type="Proteomes" id="UP001409291">
    <property type="component" value="Unassembled WGS sequence"/>
</dbReference>
<evidence type="ECO:0000313" key="2">
    <source>
        <dbReference type="EMBL" id="MEN5379303.1"/>
    </source>
</evidence>
<dbReference type="InterPro" id="IPR036412">
    <property type="entry name" value="HAD-like_sf"/>
</dbReference>
<dbReference type="InterPro" id="IPR051540">
    <property type="entry name" value="S-2-haloacid_dehalogenase"/>
</dbReference>
<keyword evidence="1 2" id="KW-0378">Hydrolase</keyword>
<dbReference type="InterPro" id="IPR006439">
    <property type="entry name" value="HAD-SF_hydro_IA"/>
</dbReference>
<gene>
    <name evidence="2" type="ORF">ABE541_18705</name>
</gene>
<dbReference type="PRINTS" id="PR00413">
    <property type="entry name" value="HADHALOGNASE"/>
</dbReference>
<evidence type="ECO:0000256" key="1">
    <source>
        <dbReference type="ARBA" id="ARBA00022801"/>
    </source>
</evidence>
<comment type="caution">
    <text evidence="2">The sequence shown here is derived from an EMBL/GenBank/DDBJ whole genome shotgun (WGS) entry which is preliminary data.</text>
</comment>
<dbReference type="RefSeq" id="WP_132767672.1">
    <property type="nucleotide sequence ID" value="NZ_JAOQNK010000001.1"/>
</dbReference>
<organism evidence="2 3">
    <name type="scientific">Sphingobacterium kitahiroshimense</name>
    <dbReference type="NCBI Taxonomy" id="470446"/>
    <lineage>
        <taxon>Bacteria</taxon>
        <taxon>Pseudomonadati</taxon>
        <taxon>Bacteroidota</taxon>
        <taxon>Sphingobacteriia</taxon>
        <taxon>Sphingobacteriales</taxon>
        <taxon>Sphingobacteriaceae</taxon>
        <taxon>Sphingobacterium</taxon>
    </lineage>
</organism>
<dbReference type="SFLD" id="SFLDS00003">
    <property type="entry name" value="Haloacid_Dehalogenase"/>
    <property type="match status" value="1"/>
</dbReference>
<dbReference type="EC" id="3.1.3.-" evidence="2"/>
<dbReference type="InterPro" id="IPR023214">
    <property type="entry name" value="HAD_sf"/>
</dbReference>
<dbReference type="SUPFAM" id="SSF56784">
    <property type="entry name" value="HAD-like"/>
    <property type="match status" value="1"/>
</dbReference>
<protein>
    <submittedName>
        <fullName evidence="2">HAD family hydrolase</fullName>
        <ecNumber evidence="2">3.1.3.-</ecNumber>
    </submittedName>
</protein>
<accession>A0ABV0BYF4</accession>
<name>A0ABV0BYF4_9SPHI</name>
<dbReference type="PANTHER" id="PTHR43316">
    <property type="entry name" value="HYDROLASE, HALOACID DELAHOGENASE-RELATED"/>
    <property type="match status" value="1"/>
</dbReference>
<sequence length="235" mass="26547">MKKITGIKGLLFDYGGTLDTNGRHWAAVFWEYYQFYGVATDKSGFYDAYVYAERKMATNPIIKPLFNFKDVLLAKITAQFEYLNMTSQVDSVGLQIVNACNKLVEDCLDHVRPLLDTLSKQYKMVMVSNFYGNLEHVLEHYQLLHYFEAVVESARVGVRKPNPEIYTLGVSALGIPANACLVIGDSYTKDMEPGKVNGCQTLWLNGKGWEEQPLHSTSSADYTITDIAQLKEFLV</sequence>
<dbReference type="NCBIfam" id="TIGR01549">
    <property type="entry name" value="HAD-SF-IA-v1"/>
    <property type="match status" value="1"/>
</dbReference>
<reference evidence="2 3" key="1">
    <citation type="submission" date="2024-04" db="EMBL/GenBank/DDBJ databases">
        <title>WGS of bacteria from Torrens River.</title>
        <authorList>
            <person name="Wyrsch E.R."/>
            <person name="Drigo B."/>
        </authorList>
    </citation>
    <scope>NUCLEOTIDE SEQUENCE [LARGE SCALE GENOMIC DNA]</scope>
    <source>
        <strain evidence="2 3">TWI391</strain>
    </source>
</reference>
<dbReference type="Pfam" id="PF00702">
    <property type="entry name" value="Hydrolase"/>
    <property type="match status" value="1"/>
</dbReference>
<dbReference type="GO" id="GO:0016787">
    <property type="term" value="F:hydrolase activity"/>
    <property type="evidence" value="ECO:0007669"/>
    <property type="project" value="UniProtKB-KW"/>
</dbReference>
<keyword evidence="3" id="KW-1185">Reference proteome</keyword>